<comment type="caution">
    <text evidence="2">The sequence shown here is derived from an EMBL/GenBank/DDBJ whole genome shotgun (WGS) entry which is preliminary data.</text>
</comment>
<evidence type="ECO:0000313" key="2">
    <source>
        <dbReference type="EMBL" id="KAJ4830733.1"/>
    </source>
</evidence>
<feature type="region of interest" description="Disordered" evidence="1">
    <location>
        <begin position="1"/>
        <end position="48"/>
    </location>
</feature>
<proteinExistence type="predicted"/>
<name>A0A9Q0FFV9_9ROSI</name>
<dbReference type="Proteomes" id="UP001141552">
    <property type="component" value="Unassembled WGS sequence"/>
</dbReference>
<feature type="compositionally biased region" description="Low complexity" evidence="1">
    <location>
        <begin position="16"/>
        <end position="48"/>
    </location>
</feature>
<protein>
    <recommendedName>
        <fullName evidence="4">F-box domain-containing protein</fullName>
    </recommendedName>
</protein>
<organism evidence="2 3">
    <name type="scientific">Turnera subulata</name>
    <dbReference type="NCBI Taxonomy" id="218843"/>
    <lineage>
        <taxon>Eukaryota</taxon>
        <taxon>Viridiplantae</taxon>
        <taxon>Streptophyta</taxon>
        <taxon>Embryophyta</taxon>
        <taxon>Tracheophyta</taxon>
        <taxon>Spermatophyta</taxon>
        <taxon>Magnoliopsida</taxon>
        <taxon>eudicotyledons</taxon>
        <taxon>Gunneridae</taxon>
        <taxon>Pentapetalae</taxon>
        <taxon>rosids</taxon>
        <taxon>fabids</taxon>
        <taxon>Malpighiales</taxon>
        <taxon>Passifloraceae</taxon>
        <taxon>Turnera</taxon>
    </lineage>
</organism>
<keyword evidence="3" id="KW-1185">Reference proteome</keyword>
<dbReference type="Gene3D" id="1.20.1280.50">
    <property type="match status" value="1"/>
</dbReference>
<dbReference type="InterPro" id="IPR036047">
    <property type="entry name" value="F-box-like_dom_sf"/>
</dbReference>
<reference evidence="2" key="1">
    <citation type="submission" date="2022-02" db="EMBL/GenBank/DDBJ databases">
        <authorList>
            <person name="Henning P.M."/>
            <person name="McCubbin A.G."/>
            <person name="Shore J.S."/>
        </authorList>
    </citation>
    <scope>NUCLEOTIDE SEQUENCE</scope>
    <source>
        <strain evidence="2">F60SS</strain>
        <tissue evidence="2">Leaves</tissue>
    </source>
</reference>
<reference evidence="2" key="2">
    <citation type="journal article" date="2023" name="Plants (Basel)">
        <title>Annotation of the Turnera subulata (Passifloraceae) Draft Genome Reveals the S-Locus Evolved after the Divergence of Turneroideae from Passifloroideae in a Stepwise Manner.</title>
        <authorList>
            <person name="Henning P.M."/>
            <person name="Roalson E.H."/>
            <person name="Mir W."/>
            <person name="McCubbin A.G."/>
            <person name="Shore J.S."/>
        </authorList>
    </citation>
    <scope>NUCLEOTIDE SEQUENCE</scope>
    <source>
        <strain evidence="2">F60SS</strain>
    </source>
</reference>
<evidence type="ECO:0000256" key="1">
    <source>
        <dbReference type="SAM" id="MobiDB-lite"/>
    </source>
</evidence>
<dbReference type="SUPFAM" id="SSF81383">
    <property type="entry name" value="F-box domain"/>
    <property type="match status" value="1"/>
</dbReference>
<dbReference type="EMBL" id="JAKUCV010005549">
    <property type="protein sequence ID" value="KAJ4830733.1"/>
    <property type="molecule type" value="Genomic_DNA"/>
</dbReference>
<dbReference type="AlphaFoldDB" id="A0A9Q0FFV9"/>
<gene>
    <name evidence="2" type="ORF">Tsubulata_015608</name>
</gene>
<sequence length="93" mass="10311">MSKRHRGGGGGLVRYSSSTESSTPPSSSIAAAGIQSSSSWFPPQSSDMSDFSEEDYMLVEVLCRLPSTLSVVQCRRVCKTWYRIIWVNYILTP</sequence>
<accession>A0A9Q0FFV9</accession>
<evidence type="ECO:0000313" key="3">
    <source>
        <dbReference type="Proteomes" id="UP001141552"/>
    </source>
</evidence>
<evidence type="ECO:0008006" key="4">
    <source>
        <dbReference type="Google" id="ProtNLM"/>
    </source>
</evidence>